<organism evidence="1 2">
    <name type="scientific">Nocardioides euryhalodurans</name>
    <dbReference type="NCBI Taxonomy" id="2518370"/>
    <lineage>
        <taxon>Bacteria</taxon>
        <taxon>Bacillati</taxon>
        <taxon>Actinomycetota</taxon>
        <taxon>Actinomycetes</taxon>
        <taxon>Propionibacteriales</taxon>
        <taxon>Nocardioidaceae</taxon>
        <taxon>Nocardioides</taxon>
    </lineage>
</organism>
<dbReference type="AlphaFoldDB" id="A0A4P7GNE9"/>
<dbReference type="OrthoDB" id="9813713at2"/>
<evidence type="ECO:0000313" key="1">
    <source>
        <dbReference type="EMBL" id="QBR93424.1"/>
    </source>
</evidence>
<keyword evidence="2" id="KW-1185">Reference proteome</keyword>
<dbReference type="GO" id="GO:0015035">
    <property type="term" value="F:protein-disulfide reductase activity"/>
    <property type="evidence" value="ECO:0007669"/>
    <property type="project" value="InterPro"/>
</dbReference>
<dbReference type="InterPro" id="IPR007263">
    <property type="entry name" value="DCC1-like"/>
</dbReference>
<name>A0A4P7GNE9_9ACTN</name>
<dbReference type="EMBL" id="CP038267">
    <property type="protein sequence ID" value="QBR93424.1"/>
    <property type="molecule type" value="Genomic_DNA"/>
</dbReference>
<reference evidence="1 2" key="1">
    <citation type="submission" date="2019-03" db="EMBL/GenBank/DDBJ databases">
        <title>Three New Species of Nocardioides, Nocardioides euryhalodurans sp. nov., Nocardioides seonyuensis sp. nov. and Nocardioides eburneoflavus sp. nov., Iolated from Soil.</title>
        <authorList>
            <person name="Roh S.G."/>
            <person name="Lee C."/>
            <person name="Kim M.-K."/>
            <person name="Kim S.B."/>
        </authorList>
    </citation>
    <scope>NUCLEOTIDE SEQUENCE [LARGE SCALE GENOMIC DNA]</scope>
    <source>
        <strain evidence="1 2">MMS17-SY117</strain>
    </source>
</reference>
<dbReference type="Proteomes" id="UP000294894">
    <property type="component" value="Chromosome"/>
</dbReference>
<sequence length="115" mass="12532">MGVVLVYDGDCGFCRRSLGWGRRLGVRVEAVPASAVDPGALGLTREQLAEAVWYVDEAGVRHRGHAAIARALRTSRWLPVRLAGRVLGSRPVSPLASRAYAWVATHRGRFPSWLG</sequence>
<accession>A0A4P7GNE9</accession>
<gene>
    <name evidence="1" type="ORF">EXE57_14960</name>
</gene>
<dbReference type="KEGG" id="noy:EXE57_14960"/>
<evidence type="ECO:0000313" key="2">
    <source>
        <dbReference type="Proteomes" id="UP000294894"/>
    </source>
</evidence>
<protein>
    <submittedName>
        <fullName evidence="1">DUF393 domain-containing protein</fullName>
    </submittedName>
</protein>
<dbReference type="Pfam" id="PF04134">
    <property type="entry name" value="DCC1-like"/>
    <property type="match status" value="1"/>
</dbReference>
<proteinExistence type="predicted"/>